<dbReference type="EMBL" id="CAJNOK010007339">
    <property type="protein sequence ID" value="CAF1031775.1"/>
    <property type="molecule type" value="Genomic_DNA"/>
</dbReference>
<accession>A0A8S2J9F6</accession>
<comment type="caution">
    <text evidence="2">The sequence shown here is derived from an EMBL/GenBank/DDBJ whole genome shotgun (WGS) entry which is preliminary data.</text>
</comment>
<reference evidence="2" key="1">
    <citation type="submission" date="2021-02" db="EMBL/GenBank/DDBJ databases">
        <authorList>
            <person name="Nowell W R."/>
        </authorList>
    </citation>
    <scope>NUCLEOTIDE SEQUENCE</scope>
</reference>
<proteinExistence type="predicted"/>
<dbReference type="EMBL" id="CAJOBA010007350">
    <property type="protein sequence ID" value="CAF3799985.1"/>
    <property type="molecule type" value="Genomic_DNA"/>
</dbReference>
<evidence type="ECO:0000313" key="1">
    <source>
        <dbReference type="EMBL" id="CAF1031775.1"/>
    </source>
</evidence>
<protein>
    <submittedName>
        <fullName evidence="2">Uncharacterized protein</fullName>
    </submittedName>
</protein>
<dbReference type="AlphaFoldDB" id="A0A8S2J9F6"/>
<evidence type="ECO:0000313" key="3">
    <source>
        <dbReference type="Proteomes" id="UP000682733"/>
    </source>
</evidence>
<evidence type="ECO:0000313" key="2">
    <source>
        <dbReference type="EMBL" id="CAF3799985.1"/>
    </source>
</evidence>
<name>A0A8S2J9F6_9BILA</name>
<dbReference type="Proteomes" id="UP000682733">
    <property type="component" value="Unassembled WGS sequence"/>
</dbReference>
<sequence length="124" mass="14594">MWPILMRHWPDDPIPVGIIMLFLYRKDDINLEWHYTSLPSDPNSTQKTCRRYIPDNPQPVEISPHTTRTLSFILFESNADVDQSGDYRLDIMYRDQVCETDYNGAIINEIVINEERSYSISLID</sequence>
<dbReference type="Proteomes" id="UP000677228">
    <property type="component" value="Unassembled WGS sequence"/>
</dbReference>
<gene>
    <name evidence="1" type="ORF">OVA965_LOCUS16026</name>
    <name evidence="2" type="ORF">TMI583_LOCUS16035</name>
</gene>
<organism evidence="2 3">
    <name type="scientific">Didymodactylos carnosus</name>
    <dbReference type="NCBI Taxonomy" id="1234261"/>
    <lineage>
        <taxon>Eukaryota</taxon>
        <taxon>Metazoa</taxon>
        <taxon>Spiralia</taxon>
        <taxon>Gnathifera</taxon>
        <taxon>Rotifera</taxon>
        <taxon>Eurotatoria</taxon>
        <taxon>Bdelloidea</taxon>
        <taxon>Philodinida</taxon>
        <taxon>Philodinidae</taxon>
        <taxon>Didymodactylos</taxon>
    </lineage>
</organism>